<proteinExistence type="predicted"/>
<gene>
    <name evidence="5" type="ORF">PSAB_19600</name>
</gene>
<evidence type="ECO:0000256" key="1">
    <source>
        <dbReference type="ARBA" id="ARBA00022679"/>
    </source>
</evidence>
<evidence type="ECO:0000256" key="2">
    <source>
        <dbReference type="ARBA" id="ARBA00023315"/>
    </source>
</evidence>
<feature type="region of interest" description="Disordered" evidence="3">
    <location>
        <begin position="140"/>
        <end position="162"/>
    </location>
</feature>
<evidence type="ECO:0000313" key="6">
    <source>
        <dbReference type="Proteomes" id="UP000019772"/>
    </source>
</evidence>
<dbReference type="InterPro" id="IPR050680">
    <property type="entry name" value="YpeA/RimI_acetyltransf"/>
</dbReference>
<sequence length="169" mass="19141">MNVQLVQLDNLPSVLKIFKKVKKDLKNQNNDQWKWIYPNRSNYKADIKNGTMHGITDGNELIAVVSLDEMQSQQYQTLNWNDQKGKPYCIHRLAVNPSHQGKGLGKFLLQYIENFAIEKGYTSVRIDVYKINETAHTSGLFGPRSARGNSRKLSSGEQPSNPNCVAVGF</sequence>
<keyword evidence="2" id="KW-0012">Acyltransferase</keyword>
<feature type="compositionally biased region" description="Polar residues" evidence="3">
    <location>
        <begin position="147"/>
        <end position="162"/>
    </location>
</feature>
<dbReference type="OrthoDB" id="9796381at2"/>
<dbReference type="PANTHER" id="PTHR43420">
    <property type="entry name" value="ACETYLTRANSFERASE"/>
    <property type="match status" value="1"/>
</dbReference>
<dbReference type="eggNOG" id="COG0456">
    <property type="taxonomic scope" value="Bacteria"/>
</dbReference>
<evidence type="ECO:0000256" key="3">
    <source>
        <dbReference type="SAM" id="MobiDB-lite"/>
    </source>
</evidence>
<dbReference type="PANTHER" id="PTHR43420:SF47">
    <property type="entry name" value="N-ACETYLTRANSFERASE DOMAIN-CONTAINING PROTEIN"/>
    <property type="match status" value="1"/>
</dbReference>
<evidence type="ECO:0000313" key="5">
    <source>
        <dbReference type="EMBL" id="AHV98813.1"/>
    </source>
</evidence>
<dbReference type="KEGG" id="psab:PSAB_19600"/>
<dbReference type="CDD" id="cd04301">
    <property type="entry name" value="NAT_SF"/>
    <property type="match status" value="1"/>
</dbReference>
<name>X5A3D3_9BACL</name>
<protein>
    <submittedName>
        <fullName evidence="5">GCN5-like N-acetyltransferase</fullName>
    </submittedName>
</protein>
<keyword evidence="1 5" id="KW-0808">Transferase</keyword>
<dbReference type="STRING" id="1268072.PSAB_19600"/>
<dbReference type="Pfam" id="PF00583">
    <property type="entry name" value="Acetyltransf_1"/>
    <property type="match status" value="1"/>
</dbReference>
<dbReference type="InterPro" id="IPR016181">
    <property type="entry name" value="Acyl_CoA_acyltransferase"/>
</dbReference>
<dbReference type="Proteomes" id="UP000019772">
    <property type="component" value="Chromosome"/>
</dbReference>
<dbReference type="Gene3D" id="3.40.630.30">
    <property type="match status" value="1"/>
</dbReference>
<dbReference type="EMBL" id="CP004078">
    <property type="protein sequence ID" value="AHV98813.1"/>
    <property type="molecule type" value="Genomic_DNA"/>
</dbReference>
<dbReference type="InterPro" id="IPR000182">
    <property type="entry name" value="GNAT_dom"/>
</dbReference>
<organism evidence="5 6">
    <name type="scientific">Paenibacillus sabinae T27</name>
    <dbReference type="NCBI Taxonomy" id="1268072"/>
    <lineage>
        <taxon>Bacteria</taxon>
        <taxon>Bacillati</taxon>
        <taxon>Bacillota</taxon>
        <taxon>Bacilli</taxon>
        <taxon>Bacillales</taxon>
        <taxon>Paenibacillaceae</taxon>
        <taxon>Paenibacillus</taxon>
    </lineage>
</organism>
<dbReference type="AlphaFoldDB" id="X5A3D3"/>
<dbReference type="RefSeq" id="WP_025336284.1">
    <property type="nucleotide sequence ID" value="NZ_CP004078.1"/>
</dbReference>
<dbReference type="PROSITE" id="PS51186">
    <property type="entry name" value="GNAT"/>
    <property type="match status" value="1"/>
</dbReference>
<dbReference type="GO" id="GO:0016747">
    <property type="term" value="F:acyltransferase activity, transferring groups other than amino-acyl groups"/>
    <property type="evidence" value="ECO:0007669"/>
    <property type="project" value="InterPro"/>
</dbReference>
<dbReference type="SUPFAM" id="SSF55729">
    <property type="entry name" value="Acyl-CoA N-acyltransferases (Nat)"/>
    <property type="match status" value="1"/>
</dbReference>
<evidence type="ECO:0000259" key="4">
    <source>
        <dbReference type="PROSITE" id="PS51186"/>
    </source>
</evidence>
<reference evidence="5 6" key="1">
    <citation type="journal article" date="2014" name="PLoS Genet.">
        <title>Comparative Genomic Analysis of N2-Fixing and Non-N2-Fixing Paenibacillus spp.: Organization, Evolution and Expression of the Nitrogen Fixation Genes.</title>
        <authorList>
            <person name="Xie J.B."/>
            <person name="Du Z."/>
            <person name="Bai L."/>
            <person name="Tian C."/>
            <person name="Zhang Y."/>
            <person name="Xie J.Y."/>
            <person name="Wang T."/>
            <person name="Liu X."/>
            <person name="Chen X."/>
            <person name="Cheng Q."/>
            <person name="Chen S."/>
            <person name="Li J."/>
        </authorList>
    </citation>
    <scope>NUCLEOTIDE SEQUENCE [LARGE SCALE GENOMIC DNA]</scope>
    <source>
        <strain evidence="5 6">T27</strain>
    </source>
</reference>
<accession>X5A3D3</accession>
<dbReference type="HOGENOM" id="CLU_013985_13_2_9"/>
<keyword evidence="6" id="KW-1185">Reference proteome</keyword>
<feature type="domain" description="N-acetyltransferase" evidence="4">
    <location>
        <begin position="1"/>
        <end position="169"/>
    </location>
</feature>